<dbReference type="GO" id="GO:0006421">
    <property type="term" value="P:asparaginyl-tRNA aminoacylation"/>
    <property type="evidence" value="ECO:0007669"/>
    <property type="project" value="TreeGrafter"/>
</dbReference>
<evidence type="ECO:0007829" key="15">
    <source>
        <dbReference type="PDB" id="3RL6"/>
    </source>
</evidence>
<keyword evidence="3 13" id="KW-0067">ATP-binding</keyword>
<evidence type="ECO:0000313" key="10">
    <source>
        <dbReference type="Proteomes" id="UP000009139"/>
    </source>
</evidence>
<keyword evidence="4" id="KW-0648">Protein biosynthesis</keyword>
<feature type="binding site" evidence="14 15">
    <location>
        <position position="215"/>
    </location>
    <ligand>
        <name>AMP</name>
        <dbReference type="ChEBI" id="CHEBI:456215"/>
        <label>1</label>
    </ligand>
</feature>
<dbReference type="PDBsum" id="3RL6"/>
<feature type="binding site" evidence="14 15">
    <location>
        <position position="101"/>
    </location>
    <ligand>
        <name>AMP</name>
        <dbReference type="ChEBI" id="CHEBI:456215"/>
        <label>1</label>
    </ligand>
</feature>
<feature type="binding site" evidence="13">
    <location>
        <position position="111"/>
    </location>
    <ligand>
        <name>ATP</name>
        <dbReference type="ChEBI" id="CHEBI:30616"/>
    </ligand>
</feature>
<dbReference type="PDBsum" id="3P8T"/>
<feature type="binding site" evidence="13">
    <location>
        <position position="114"/>
    </location>
    <ligand>
        <name>ATP</name>
        <dbReference type="ChEBI" id="CHEBI:30616"/>
    </ligand>
</feature>
<keyword evidence="5" id="KW-0030">Aminoacyl-tRNA synthetase</keyword>
<dbReference type="PDB" id="3REX">
    <property type="method" value="X-ray"/>
    <property type="resolution" value="1.80 A"/>
    <property type="chains" value="A/B=1-294"/>
</dbReference>
<dbReference type="eggNOG" id="arCOG00409">
    <property type="taxonomic scope" value="Archaea"/>
</dbReference>
<evidence type="ECO:0000313" key="8">
    <source>
        <dbReference type="EMBL" id="CCE69622.1"/>
    </source>
</evidence>
<feature type="binding site" evidence="13">
    <location>
        <position position="267"/>
    </location>
    <ligand>
        <name>ATP</name>
        <dbReference type="ChEBI" id="CHEBI:30616"/>
    </ligand>
</feature>
<dbReference type="HOGENOM" id="CLU_004553_2_2_2"/>
<dbReference type="GO" id="GO:0046872">
    <property type="term" value="F:metal ion binding"/>
    <property type="evidence" value="ECO:0007669"/>
    <property type="project" value="UniProtKB-KW"/>
</dbReference>
<feature type="binding site" evidence="13">
    <location>
        <position position="215"/>
    </location>
    <ligand>
        <name>Mg(2+)</name>
        <dbReference type="ChEBI" id="CHEBI:18420"/>
        <label>3</label>
    </ligand>
</feature>
<reference evidence="7" key="1">
    <citation type="submission" date="1999-07" db="EMBL/GenBank/DDBJ databases">
        <authorList>
            <person name="Genoscope"/>
        </authorList>
    </citation>
    <scope>NUCLEOTIDE SEQUENCE</scope>
    <source>
        <strain evidence="7">Orsay</strain>
    </source>
</reference>
<dbReference type="InterPro" id="IPR045864">
    <property type="entry name" value="aa-tRNA-synth_II/BPL/LPL"/>
</dbReference>
<feature type="binding site" evidence="14 15">
    <location>
        <position position="216"/>
    </location>
    <ligand>
        <name>AMP</name>
        <dbReference type="ChEBI" id="CHEBI:456215"/>
        <label>1</label>
    </ligand>
</feature>
<dbReference type="OrthoDB" id="131570at2157"/>
<feature type="binding site" evidence="15">
    <location>
        <position position="114"/>
    </location>
    <ligand>
        <name>AMP</name>
        <dbReference type="ChEBI" id="CHEBI:456215"/>
        <label>2</label>
    </ligand>
</feature>
<dbReference type="PATRIC" id="fig|272844.11.peg.263"/>
<feature type="binding site" evidence="13">
    <location>
        <position position="264"/>
    </location>
    <ligand>
        <name>ATP</name>
        <dbReference type="ChEBI" id="CHEBI:30616"/>
    </ligand>
</feature>
<dbReference type="EMBL" id="AJ248283">
    <property type="protein sequence ID" value="CAB49170.1"/>
    <property type="molecule type" value="Genomic_DNA"/>
</dbReference>
<feature type="binding site" evidence="13">
    <location>
        <position position="99"/>
    </location>
    <ligand>
        <name>ATP</name>
        <dbReference type="ChEBI" id="CHEBI:30616"/>
    </ligand>
</feature>
<name>Q9V228_PYRAB</name>
<feature type="binding site" evidence="14 15">
    <location>
        <position position="99"/>
    </location>
    <ligand>
        <name>AMP</name>
        <dbReference type="ChEBI" id="CHEBI:456215"/>
        <label>1</label>
    </ligand>
</feature>
<feature type="binding site" evidence="14">
    <location>
        <position position="116"/>
    </location>
    <ligand>
        <name>AMP</name>
        <dbReference type="ChEBI" id="CHEBI:456215"/>
        <label>1</label>
    </ligand>
</feature>
<reference evidence="7" key="2">
    <citation type="journal article" date="2000" name="J. Mol. Biol.">
        <title>Archaeal homologs of eukaryotic methylation guide small nucleolar RNAs: lessons from the Pyrococcus genomes.</title>
        <authorList>
            <person name="Gaspin C."/>
            <person name="Cavaille J."/>
            <person name="Erauso G."/>
        </authorList>
    </citation>
    <scope>NUCLEOTIDE SEQUENCE</scope>
    <source>
        <strain evidence="7">Orsay</strain>
    </source>
</reference>
<dbReference type="EMBL" id="HE613800">
    <property type="protein sequence ID" value="CCE69622.1"/>
    <property type="molecule type" value="Genomic_DNA"/>
</dbReference>
<dbReference type="RefSeq" id="WP_010867370.1">
    <property type="nucleotide sequence ID" value="NC_000868.1"/>
</dbReference>
<reference evidence="8 10" key="6">
    <citation type="journal article" date="2012" name="Curr. Microbiol.">
        <title>Re-annotation of two hyperthermophilic archaea Pyrococcus abyssi GE5 and Pyrococcus furiosus DSM 3638.</title>
        <authorList>
            <person name="Gao J."/>
            <person name="Wang J."/>
        </authorList>
    </citation>
    <scope>GENOME REANNOTATION</scope>
    <source>
        <strain evidence="8">GE5</strain>
        <strain evidence="10">GE5 / Orsay</strain>
    </source>
</reference>
<dbReference type="Gene3D" id="3.30.930.10">
    <property type="entry name" value="Bira Bifunctional Protein, Domain 2"/>
    <property type="match status" value="1"/>
</dbReference>
<feature type="binding site" evidence="13">
    <location>
        <position position="218"/>
    </location>
    <ligand>
        <name>Mg(2+)</name>
        <dbReference type="ChEBI" id="CHEBI:18420"/>
        <label>3</label>
    </ligand>
</feature>
<evidence type="ECO:0000313" key="9">
    <source>
        <dbReference type="Proteomes" id="UP000000810"/>
    </source>
</evidence>
<evidence type="ECO:0000259" key="6">
    <source>
        <dbReference type="PROSITE" id="PS50862"/>
    </source>
</evidence>
<dbReference type="BRENDA" id="6.3.1.1">
    <property type="organism ID" value="5242"/>
</dbReference>
<feature type="binding site" evidence="14 15">
    <location>
        <position position="264"/>
    </location>
    <ligand>
        <name>AMP</name>
        <dbReference type="ChEBI" id="CHEBI:456215"/>
        <label>1</label>
    </ligand>
</feature>
<dbReference type="BRENDA" id="6.1.1.22">
    <property type="organism ID" value="5242"/>
</dbReference>
<evidence type="ECO:0000256" key="5">
    <source>
        <dbReference type="ARBA" id="ARBA00023146"/>
    </source>
</evidence>
<sequence length="294" mass="34083">MNAVEIISRDIYKAIDIQTKILDYMTKFFTDRGFKWLLPIMLSPITDPLWPDPAGEGIRPAEVDVYGVRMRLTHSMILHKQLAIAMGLEKIFVLSPNIRLESRRKDDGRHSYEFTQLDFEIEGAKMKDVMRLIEELIYGLFRKAEEWTGREFPRARHFKVYDYKDILEEFGSDEKASMEMEEPFWIVNIPREFYDREENGVWKNYDLILPYGYGEVSSGGEREWEYEKIVAKIRAAGLKEDSFRPYLEIARAGKLKPSAGAGIGVERLVRFIVGAKHIAEVQPFPRVPGIPAVI</sequence>
<accession>Q9V228</accession>
<evidence type="ECO:0000256" key="2">
    <source>
        <dbReference type="ARBA" id="ARBA00022741"/>
    </source>
</evidence>
<organism evidence="7 9">
    <name type="scientific">Pyrococcus abyssi (strain GE5 / Orsay)</name>
    <dbReference type="NCBI Taxonomy" id="272844"/>
    <lineage>
        <taxon>Archaea</taxon>
        <taxon>Methanobacteriati</taxon>
        <taxon>Methanobacteriota</taxon>
        <taxon>Thermococci</taxon>
        <taxon>Thermococcales</taxon>
        <taxon>Thermococcaceae</taxon>
        <taxon>Pyrococcus</taxon>
    </lineage>
</organism>
<evidence type="ECO:0007829" key="13">
    <source>
        <dbReference type="PDB" id="3REU"/>
    </source>
</evidence>
<dbReference type="Pfam" id="PF00152">
    <property type="entry name" value="tRNA-synt_2"/>
    <property type="match status" value="1"/>
</dbReference>
<keyword evidence="11 12" id="KW-0002">3D-structure</keyword>
<dbReference type="InterPro" id="IPR004364">
    <property type="entry name" value="Aa-tRNA-synt_II"/>
</dbReference>
<dbReference type="PANTHER" id="PTHR22594">
    <property type="entry name" value="ASPARTYL/LYSYL-TRNA SYNTHETASE"/>
    <property type="match status" value="1"/>
</dbReference>
<dbReference type="PIR" id="C75215">
    <property type="entry name" value="C75215"/>
</dbReference>
<dbReference type="Proteomes" id="UP000000810">
    <property type="component" value="Chromosome"/>
</dbReference>
<dbReference type="PDB" id="3P8V">
    <property type="method" value="X-ray"/>
    <property type="resolution" value="1.80 A"/>
    <property type="chains" value="A/B=1-294"/>
</dbReference>
<keyword evidence="1" id="KW-0436">Ligase</keyword>
<dbReference type="PDB" id="3RL6">
    <property type="method" value="X-ray"/>
    <property type="resolution" value="2.00 A"/>
    <property type="chains" value="A/B=1-294"/>
</dbReference>
<dbReference type="AlphaFoldDB" id="Q9V228"/>
<feature type="binding site" evidence="13">
    <location>
        <position position="110"/>
    </location>
    <ligand>
        <name>ATP</name>
        <dbReference type="ChEBI" id="CHEBI:30616"/>
    </ligand>
</feature>
<dbReference type="PDBsum" id="3REU"/>
<dbReference type="GO" id="GO:0004816">
    <property type="term" value="F:asparagine-tRNA ligase activity"/>
    <property type="evidence" value="ECO:0007669"/>
    <property type="project" value="TreeGrafter"/>
</dbReference>
<evidence type="ECO:0000256" key="4">
    <source>
        <dbReference type="ARBA" id="ARBA00022917"/>
    </source>
</evidence>
<dbReference type="PDB" id="3P8Y">
    <property type="method" value="X-ray"/>
    <property type="resolution" value="1.80 A"/>
    <property type="chains" value="A/B=1-294"/>
</dbReference>
<evidence type="ECO:0000313" key="7">
    <source>
        <dbReference type="EMBL" id="CAB49170.1"/>
    </source>
</evidence>
<reference evidence="11 12" key="5">
    <citation type="journal article" date="2011" name="J. Mol. Biol.">
        <title>Crystal structure of the archaeal asparagine synthetase: interrelation with aspartyl-tRNA and asparaginyl-tRNA synthetases.</title>
        <authorList>
            <person name="Blaise M."/>
            <person name="Frechin M."/>
            <person name="Olieric V."/>
            <person name="Charron C."/>
            <person name="Sauter C."/>
            <person name="Lorber B."/>
            <person name="Roy H."/>
            <person name="Kern D."/>
        </authorList>
    </citation>
    <scope>X-RAY CRYSTALLOGRAPHY (1.78 ANGSTROMS) IN COMPLEX WITH AMP; ATP AND MG(2+)</scope>
</reference>
<dbReference type="SMR" id="Q9V228"/>
<reference evidence="7 9" key="4">
    <citation type="journal article" date="2003" name="Mol. Microbiol.">
        <title>An integrated analysis of the genome of the hyperthermophilic archaeon Pyrococcus abyssi.</title>
        <authorList>
            <person name="Cohen G."/>
            <person name="Barbe V."/>
            <person name="Flament D."/>
            <person name="Galperin M."/>
            <person name="Heilig R."/>
            <person name="Ripp R."/>
            <person name="Lecompte O."/>
            <person name="Prieur D."/>
            <person name="Poch O."/>
            <person name="Quellerou J."/>
            <person name="Thierry J.C."/>
            <person name="Van der Oost J."/>
            <person name="Weissenbach J."/>
            <person name="Zivanovic Y."/>
            <person name="Forterre P."/>
        </authorList>
    </citation>
    <scope>NUCLEOTIDE SEQUENCE [LARGE SCALE GENOMIC DNA]</scope>
    <source>
        <strain evidence="9">GE5 / Orsay</strain>
        <strain evidence="7">Orsay</strain>
    </source>
</reference>
<evidence type="ECO:0007829" key="12">
    <source>
        <dbReference type="PDB" id="3P8V"/>
    </source>
</evidence>
<dbReference type="Proteomes" id="UP000009139">
    <property type="component" value="Chromosome"/>
</dbReference>
<evidence type="ECO:0000256" key="3">
    <source>
        <dbReference type="ARBA" id="ARBA00022840"/>
    </source>
</evidence>
<gene>
    <name evidence="7" type="primary">asnS-like</name>
    <name evidence="7" type="ORF">PAB2356</name>
</gene>
<feature type="binding site" evidence="15">
    <location>
        <position position="267"/>
    </location>
    <ligand>
        <name>AMP</name>
        <dbReference type="ChEBI" id="CHEBI:456215"/>
        <label>2</label>
    </ligand>
</feature>
<dbReference type="PDB" id="3REU">
    <property type="method" value="X-ray"/>
    <property type="resolution" value="1.90 A"/>
    <property type="chains" value="A/B=1-294"/>
</dbReference>
<feature type="binding site" evidence="13">
    <location>
        <position position="215"/>
    </location>
    <ligand>
        <name>ATP</name>
        <dbReference type="ChEBI" id="CHEBI:30616"/>
    </ligand>
</feature>
<dbReference type="NCBIfam" id="NF005054">
    <property type="entry name" value="PRK06462.1-4"/>
    <property type="match status" value="1"/>
</dbReference>
<feature type="domain" description="Aminoacyl-transfer RNA synthetases class-II family profile" evidence="6">
    <location>
        <begin position="89"/>
        <end position="283"/>
    </location>
</feature>
<dbReference type="PROSITE" id="PS50862">
    <property type="entry name" value="AA_TRNA_LIGASE_II"/>
    <property type="match status" value="1"/>
</dbReference>
<dbReference type="GO" id="GO:0005524">
    <property type="term" value="F:ATP binding"/>
    <property type="evidence" value="ECO:0007669"/>
    <property type="project" value="UniProtKB-KW"/>
</dbReference>
<feature type="binding site" evidence="15">
    <location>
        <position position="215"/>
    </location>
    <ligand>
        <name>Mg(2+)</name>
        <dbReference type="ChEBI" id="CHEBI:18420"/>
        <label>2</label>
    </ligand>
</feature>
<evidence type="ECO:0007829" key="14">
    <source>
        <dbReference type="PDB" id="3REX"/>
    </source>
</evidence>
<reference evidence="7" key="3">
    <citation type="journal article" date="2001" name="Genome Res.">
        <title>Genome evolution at the genus level: comparison of three complete genomes of hyperthermophilic archaea.</title>
        <authorList>
            <person name="Lecompte O."/>
            <person name="Ripp R."/>
            <person name="Puzos-Barbe V."/>
            <person name="Duprat S."/>
            <person name="Heilig R."/>
            <person name="Dietrich J."/>
            <person name="Thierry J.C."/>
            <person name="Poch O."/>
        </authorList>
    </citation>
    <scope>NUCLEOTIDE SEQUENCE</scope>
    <source>
        <strain evidence="7">Orsay</strain>
    </source>
</reference>
<keyword evidence="13 14" id="KW-0479">Metal-binding</keyword>
<feature type="binding site" evidence="13">
    <location>
        <position position="101"/>
    </location>
    <ligand>
        <name>ATP</name>
        <dbReference type="ChEBI" id="CHEBI:30616"/>
    </ligand>
</feature>
<keyword evidence="2 13" id="KW-0547">Nucleotide-binding</keyword>
<feature type="binding site" evidence="14 15">
    <location>
        <position position="111"/>
    </location>
    <ligand>
        <name>AMP</name>
        <dbReference type="ChEBI" id="CHEBI:456215"/>
        <label>1</label>
    </ligand>
</feature>
<keyword evidence="9" id="KW-1185">Reference proteome</keyword>
<proteinExistence type="evidence at protein level"/>
<evidence type="ECO:0000256" key="1">
    <source>
        <dbReference type="ARBA" id="ARBA00022598"/>
    </source>
</evidence>
<dbReference type="InterPro" id="IPR006195">
    <property type="entry name" value="aa-tRNA-synth_II"/>
</dbReference>
<evidence type="ECO:0007829" key="11">
    <source>
        <dbReference type="PDB" id="3P8T"/>
    </source>
</evidence>
<protein>
    <submittedName>
        <fullName evidence="7">AsnS-like asparaginyl-tRNA synthetase related protein</fullName>
    </submittedName>
    <submittedName>
        <fullName evidence="8">Asparagine synthetase A</fullName>
    </submittedName>
</protein>
<feature type="binding site" evidence="15">
    <location>
        <position position="99"/>
    </location>
    <ligand>
        <name>AMP</name>
        <dbReference type="ChEBI" id="CHEBI:456215"/>
        <label>2</label>
    </ligand>
</feature>
<dbReference type="KEGG" id="pab:PAB2356"/>
<dbReference type="PDB" id="3P8T">
    <property type="method" value="X-ray"/>
    <property type="resolution" value="1.78 A"/>
    <property type="chains" value="A/B=1-294"/>
</dbReference>
<feature type="binding site" evidence="14 15">
    <location>
        <position position="114"/>
    </location>
    <ligand>
        <name>AMP</name>
        <dbReference type="ChEBI" id="CHEBI:456215"/>
        <label>1</label>
    </ligand>
</feature>
<dbReference type="SUPFAM" id="SSF55681">
    <property type="entry name" value="Class II aaRS and biotin synthetases"/>
    <property type="match status" value="1"/>
</dbReference>
<dbReference type="PDBsum" id="3P8Y"/>
<dbReference type="PDBsum" id="3REX"/>
<dbReference type="PDBsum" id="3P8V"/>
<feature type="binding site" evidence="15">
    <location>
        <position position="110"/>
    </location>
    <ligand>
        <name>AMP</name>
        <dbReference type="ChEBI" id="CHEBI:456215"/>
        <label>2</label>
    </ligand>
</feature>
<dbReference type="STRING" id="272844.PAB2356"/>
<feature type="binding site" evidence="13">
    <location>
        <position position="216"/>
    </location>
    <ligand>
        <name>ATP</name>
        <dbReference type="ChEBI" id="CHEBI:30616"/>
    </ligand>
</feature>
<feature type="binding site" evidence="14">
    <location>
        <position position="52"/>
    </location>
    <ligand>
        <name>Mg(2+)</name>
        <dbReference type="ChEBI" id="CHEBI:18420"/>
        <label>1</label>
    </ligand>
</feature>
<dbReference type="PANTHER" id="PTHR22594:SF48">
    <property type="entry name" value="ASPARAGINYL-TRNA SYNTHETASE-RELATED PROTEIN (N-TRUNCATION)"/>
    <property type="match status" value="1"/>
</dbReference>
<feature type="binding site" evidence="15">
    <location>
        <position position="111"/>
    </location>
    <ligand>
        <name>AMP</name>
        <dbReference type="ChEBI" id="CHEBI:456215"/>
        <label>2</label>
    </ligand>
</feature>